<feature type="chain" id="PRO_5013085569" description="DUF3575 domain-containing protein" evidence="1">
    <location>
        <begin position="21"/>
        <end position="193"/>
    </location>
</feature>
<sequence>MRKIFLVLTVLFIFNPSINAQNNPSDNVETKAKNIIKISASGVLLSMINTVVFRVKTLNAIPRYERVMNDKLSLNIEILTHIEDYTNFHYFYWAANGGFRYYFSNSAPIGLYLFPSLGYGKIYKEDNKDDKHNKEDRDLLNSDLLVGYQHIITGTSICIDIALGMTYGVGFTKNSTYQYSGGMINLFSIGYSF</sequence>
<organism evidence="2 3">
    <name type="scientific">Ichthyobacterium seriolicida</name>
    <dbReference type="NCBI Taxonomy" id="242600"/>
    <lineage>
        <taxon>Bacteria</taxon>
        <taxon>Pseudomonadati</taxon>
        <taxon>Bacteroidota</taxon>
        <taxon>Flavobacteriia</taxon>
        <taxon>Flavobacteriales</taxon>
        <taxon>Ichthyobacteriaceae</taxon>
        <taxon>Ichthyobacterium</taxon>
    </lineage>
</organism>
<evidence type="ECO:0000256" key="1">
    <source>
        <dbReference type="SAM" id="SignalP"/>
    </source>
</evidence>
<feature type="signal peptide" evidence="1">
    <location>
        <begin position="1"/>
        <end position="20"/>
    </location>
</feature>
<evidence type="ECO:0000313" key="2">
    <source>
        <dbReference type="EMBL" id="BAV95189.1"/>
    </source>
</evidence>
<dbReference type="RefSeq" id="WP_096686779.1">
    <property type="nucleotide sequence ID" value="NZ_AP014564.1"/>
</dbReference>
<evidence type="ECO:0008006" key="4">
    <source>
        <dbReference type="Google" id="ProtNLM"/>
    </source>
</evidence>
<proteinExistence type="predicted"/>
<reference evidence="2 3" key="1">
    <citation type="submission" date="2014-03" db="EMBL/GenBank/DDBJ databases">
        <title>complete genome sequence of Flavobacteriaceae bacterium JBKA-6.</title>
        <authorList>
            <person name="Takano T."/>
            <person name="Nakamura Y."/>
            <person name="Takuma S."/>
            <person name="Yasuike M."/>
            <person name="Matsuyama T."/>
            <person name="Sakai T."/>
            <person name="Fujiwara A."/>
            <person name="Kimoto K."/>
            <person name="Fukuda Y."/>
            <person name="Kondo H."/>
            <person name="Hirono I."/>
            <person name="Nakayasu C."/>
        </authorList>
    </citation>
    <scope>NUCLEOTIDE SEQUENCE [LARGE SCALE GENOMIC DNA]</scope>
    <source>
        <strain evidence="2 3">JBKA-6</strain>
    </source>
</reference>
<dbReference type="Proteomes" id="UP000243197">
    <property type="component" value="Chromosome"/>
</dbReference>
<dbReference type="EMBL" id="AP014564">
    <property type="protein sequence ID" value="BAV95189.1"/>
    <property type="molecule type" value="Genomic_DNA"/>
</dbReference>
<dbReference type="OrthoDB" id="1118958at2"/>
<accession>A0A1J1E2L3</accession>
<name>A0A1J1E2L3_9FLAO</name>
<dbReference type="KEGG" id="ise:JBKA6_1176"/>
<evidence type="ECO:0000313" key="3">
    <source>
        <dbReference type="Proteomes" id="UP000243197"/>
    </source>
</evidence>
<gene>
    <name evidence="2" type="ORF">JBKA6_1176</name>
</gene>
<protein>
    <recommendedName>
        <fullName evidence="4">DUF3575 domain-containing protein</fullName>
    </recommendedName>
</protein>
<dbReference type="AlphaFoldDB" id="A0A1J1E2L3"/>
<keyword evidence="3" id="KW-1185">Reference proteome</keyword>
<keyword evidence="1" id="KW-0732">Signal</keyword>